<dbReference type="PANTHER" id="PTHR33096">
    <property type="entry name" value="CXC2 DOMAIN-CONTAINING PROTEIN"/>
    <property type="match status" value="1"/>
</dbReference>
<sequence>TLVFNGFLGSSPQKPTVAISLKVLNTYQQLCHACPRLSMQAFVRLLCDLHQIPIKHLKHLVKQFCDAYDIYLDIQYRINKLVDSTLGRDTPDWRMHNTCAPCLYKLDNKPALKCYPSLLCWPGARPHQRRRVCHSSSSTMLFATAKCVQMGKRRAWTCVTDAASVDAALPAGPASVGTTYDHNNDIAWLDLLNREDGDKLNASIDVRMEHWQNAGPEARKKMFALFAKTGIFVCLCRHGQLLILCNMIRSGKLMKYPLAIVHKLMEVYNPNILVGYDIACVFAKTLTQSSLGPEAHRLHMAGVVPAFHGHGHNHGCQVNWHPLYMDRVGKEDFEGCEHCFSELNALAA</sequence>
<dbReference type="InterPro" id="IPR040521">
    <property type="entry name" value="KDZ"/>
</dbReference>
<dbReference type="GeneID" id="72000595"/>
<dbReference type="EMBL" id="JADCUA010000028">
    <property type="protein sequence ID" value="KAH9830936.1"/>
    <property type="molecule type" value="Genomic_DNA"/>
</dbReference>
<dbReference type="RefSeq" id="XP_047774183.1">
    <property type="nucleotide sequence ID" value="XM_047919863.1"/>
</dbReference>
<gene>
    <name evidence="1" type="ORF">C8Q71DRAFT_691273</name>
</gene>
<organism evidence="1 2">
    <name type="scientific">Rhodofomes roseus</name>
    <dbReference type="NCBI Taxonomy" id="34475"/>
    <lineage>
        <taxon>Eukaryota</taxon>
        <taxon>Fungi</taxon>
        <taxon>Dikarya</taxon>
        <taxon>Basidiomycota</taxon>
        <taxon>Agaricomycotina</taxon>
        <taxon>Agaricomycetes</taxon>
        <taxon>Polyporales</taxon>
        <taxon>Rhodofomes</taxon>
    </lineage>
</organism>
<proteinExistence type="predicted"/>
<protein>
    <submittedName>
        <fullName evidence="1">Uncharacterized protein</fullName>
    </submittedName>
</protein>
<feature type="non-terminal residue" evidence="1">
    <location>
        <position position="348"/>
    </location>
</feature>
<dbReference type="Pfam" id="PF18758">
    <property type="entry name" value="KDZ"/>
    <property type="match status" value="1"/>
</dbReference>
<evidence type="ECO:0000313" key="1">
    <source>
        <dbReference type="EMBL" id="KAH9830936.1"/>
    </source>
</evidence>
<feature type="non-terminal residue" evidence="1">
    <location>
        <position position="1"/>
    </location>
</feature>
<dbReference type="PANTHER" id="PTHR33096:SF1">
    <property type="entry name" value="CXC1-LIKE CYSTEINE CLUSTER ASSOCIATED WITH KDZ TRANSPOSASES DOMAIN-CONTAINING PROTEIN"/>
    <property type="match status" value="1"/>
</dbReference>
<name>A0ABQ8K2G9_9APHY</name>
<reference evidence="1 2" key="1">
    <citation type="journal article" date="2021" name="Environ. Microbiol.">
        <title>Gene family expansions and transcriptome signatures uncover fungal adaptations to wood decay.</title>
        <authorList>
            <person name="Hage H."/>
            <person name="Miyauchi S."/>
            <person name="Viragh M."/>
            <person name="Drula E."/>
            <person name="Min B."/>
            <person name="Chaduli D."/>
            <person name="Navarro D."/>
            <person name="Favel A."/>
            <person name="Norest M."/>
            <person name="Lesage-Meessen L."/>
            <person name="Balint B."/>
            <person name="Merenyi Z."/>
            <person name="de Eugenio L."/>
            <person name="Morin E."/>
            <person name="Martinez A.T."/>
            <person name="Baldrian P."/>
            <person name="Stursova M."/>
            <person name="Martinez M.J."/>
            <person name="Novotny C."/>
            <person name="Magnuson J.K."/>
            <person name="Spatafora J.W."/>
            <person name="Maurice S."/>
            <person name="Pangilinan J."/>
            <person name="Andreopoulos W."/>
            <person name="LaButti K."/>
            <person name="Hundley H."/>
            <person name="Na H."/>
            <person name="Kuo A."/>
            <person name="Barry K."/>
            <person name="Lipzen A."/>
            <person name="Henrissat B."/>
            <person name="Riley R."/>
            <person name="Ahrendt S."/>
            <person name="Nagy L.G."/>
            <person name="Grigoriev I.V."/>
            <person name="Martin F."/>
            <person name="Rosso M.N."/>
        </authorList>
    </citation>
    <scope>NUCLEOTIDE SEQUENCE [LARGE SCALE GENOMIC DNA]</scope>
    <source>
        <strain evidence="1 2">CIRM-BRFM 1785</strain>
    </source>
</reference>
<evidence type="ECO:0000313" key="2">
    <source>
        <dbReference type="Proteomes" id="UP000814176"/>
    </source>
</evidence>
<accession>A0ABQ8K2G9</accession>
<dbReference type="Proteomes" id="UP000814176">
    <property type="component" value="Unassembled WGS sequence"/>
</dbReference>
<comment type="caution">
    <text evidence="1">The sequence shown here is derived from an EMBL/GenBank/DDBJ whole genome shotgun (WGS) entry which is preliminary data.</text>
</comment>
<keyword evidence="2" id="KW-1185">Reference proteome</keyword>